<evidence type="ECO:0000313" key="3">
    <source>
        <dbReference type="Proteomes" id="UP000830671"/>
    </source>
</evidence>
<evidence type="ECO:0000256" key="1">
    <source>
        <dbReference type="SAM" id="MobiDB-lite"/>
    </source>
</evidence>
<gene>
    <name evidence="2" type="ORF">CLUP02_06139</name>
</gene>
<sequence length="167" mass="19030">MPQVTFFPSAPPGPTPGRFYPIRPTAVTVLSWEGRRHILNFRHWLDRSQHCSICTSCSIESKLYQRPTCRPGRQGDLRHRKYGVMLEEMFGSNDNLSRALSAGRRALLQEQVDKSWEIVYPTVEASVYMSQPRDSKNAISHKPTNMLSPRPRTTSPGQSQTSFPLEL</sequence>
<dbReference type="KEGG" id="clup:CLUP02_06139"/>
<dbReference type="RefSeq" id="XP_049142285.1">
    <property type="nucleotide sequence ID" value="XM_049285142.1"/>
</dbReference>
<organism evidence="2 3">
    <name type="scientific">Colletotrichum lupini</name>
    <dbReference type="NCBI Taxonomy" id="145971"/>
    <lineage>
        <taxon>Eukaryota</taxon>
        <taxon>Fungi</taxon>
        <taxon>Dikarya</taxon>
        <taxon>Ascomycota</taxon>
        <taxon>Pezizomycotina</taxon>
        <taxon>Sordariomycetes</taxon>
        <taxon>Hypocreomycetidae</taxon>
        <taxon>Glomerellales</taxon>
        <taxon>Glomerellaceae</taxon>
        <taxon>Colletotrichum</taxon>
        <taxon>Colletotrichum acutatum species complex</taxon>
    </lineage>
</organism>
<dbReference type="EMBL" id="CP019475">
    <property type="protein sequence ID" value="UQC80655.1"/>
    <property type="molecule type" value="Genomic_DNA"/>
</dbReference>
<keyword evidence="3" id="KW-1185">Reference proteome</keyword>
<protein>
    <submittedName>
        <fullName evidence="2">Uncharacterized protein</fullName>
    </submittedName>
</protein>
<feature type="compositionally biased region" description="Polar residues" evidence="1">
    <location>
        <begin position="142"/>
        <end position="167"/>
    </location>
</feature>
<dbReference type="GeneID" id="73340152"/>
<accession>A0A9Q8SNV5</accession>
<dbReference type="Proteomes" id="UP000830671">
    <property type="component" value="Chromosome 3"/>
</dbReference>
<name>A0A9Q8SNV5_9PEZI</name>
<feature type="region of interest" description="Disordered" evidence="1">
    <location>
        <begin position="131"/>
        <end position="167"/>
    </location>
</feature>
<reference evidence="2" key="1">
    <citation type="journal article" date="2021" name="Mol. Plant Microbe Interact.">
        <title>Complete Genome Sequence of the Plant-Pathogenic Fungus Colletotrichum lupini.</title>
        <authorList>
            <person name="Baroncelli R."/>
            <person name="Pensec F."/>
            <person name="Da Lio D."/>
            <person name="Boufleur T."/>
            <person name="Vicente I."/>
            <person name="Sarrocco S."/>
            <person name="Picot A."/>
            <person name="Baraldi E."/>
            <person name="Sukno S."/>
            <person name="Thon M."/>
            <person name="Le Floch G."/>
        </authorList>
    </citation>
    <scope>NUCLEOTIDE SEQUENCE</scope>
    <source>
        <strain evidence="2">IMI 504893</strain>
    </source>
</reference>
<dbReference type="AlphaFoldDB" id="A0A9Q8SNV5"/>
<evidence type="ECO:0000313" key="2">
    <source>
        <dbReference type="EMBL" id="UQC80655.1"/>
    </source>
</evidence>
<proteinExistence type="predicted"/>